<protein>
    <submittedName>
        <fullName evidence="1">Uncharacterized protein</fullName>
    </submittedName>
</protein>
<dbReference type="Proteomes" id="UP000308600">
    <property type="component" value="Unassembled WGS sequence"/>
</dbReference>
<accession>A0ACD3A5S4</accession>
<gene>
    <name evidence="1" type="ORF">BDN72DRAFT_863789</name>
</gene>
<sequence length="593" mass="65634">MPPAVSTPRFTKYELSSFSRSFTDWFLGNASAMLVTATAICSNVKAKTTEDVTAPGQDTLPVKATRERRPSAKLRQIAEDQLPVKTVTGTSSTVKKATTSLVLKALENPLVAPPGALSDDDELPEPGNMLKKVFQQSEVNKDQDSDDEPIASPVKIARSNAALKSADNKKTYTNDVDKSNDDDVVVVVSSSNKVDNKEPTKDGIALKMAAKFRAVLDEASPASPVPSDDVQSIQDDDDTVAVGGPVTDKEYQHPELYDLYVDLPYIRRLAQVLSYKLGDEDEVPSGTIPMDRLFRRVEMKDLTCIFNGLTFRRYGRFVNMARAKLNIYRVEIIKSPTTGNKIFKAMLSNREEHPIFWMIGGVVDSFLSCTTTHFNKPIHGLKIGTFAQEGRRDFSAWGYVLGFRSTTGPVDTDGFITFLTRTAPKQVEGNSMSTPSSPSKASRSFKVTYSPRVASKVSSPSKKAPKDYPFERYFEERVPVYNGIASQGHPFNFEDSEFDKLTKRALWESKTGDGEVPEGSIVAVGYTLHVWGDEKQYISPNLVSVIMLHEVLLRVIVTLLPRLWALMNGVRIHTRLNVIPPKFVSTLCSPLPS</sequence>
<dbReference type="EMBL" id="ML208685">
    <property type="protein sequence ID" value="TFK61188.1"/>
    <property type="molecule type" value="Genomic_DNA"/>
</dbReference>
<proteinExistence type="predicted"/>
<name>A0ACD3A5S4_9AGAR</name>
<organism evidence="1 2">
    <name type="scientific">Pluteus cervinus</name>
    <dbReference type="NCBI Taxonomy" id="181527"/>
    <lineage>
        <taxon>Eukaryota</taxon>
        <taxon>Fungi</taxon>
        <taxon>Dikarya</taxon>
        <taxon>Basidiomycota</taxon>
        <taxon>Agaricomycotina</taxon>
        <taxon>Agaricomycetes</taxon>
        <taxon>Agaricomycetidae</taxon>
        <taxon>Agaricales</taxon>
        <taxon>Pluteineae</taxon>
        <taxon>Pluteaceae</taxon>
        <taxon>Pluteus</taxon>
    </lineage>
</organism>
<evidence type="ECO:0000313" key="1">
    <source>
        <dbReference type="EMBL" id="TFK61188.1"/>
    </source>
</evidence>
<keyword evidence="2" id="KW-1185">Reference proteome</keyword>
<reference evidence="1 2" key="1">
    <citation type="journal article" date="2019" name="Nat. Ecol. Evol.">
        <title>Megaphylogeny resolves global patterns of mushroom evolution.</title>
        <authorList>
            <person name="Varga T."/>
            <person name="Krizsan K."/>
            <person name="Foldi C."/>
            <person name="Dima B."/>
            <person name="Sanchez-Garcia M."/>
            <person name="Sanchez-Ramirez S."/>
            <person name="Szollosi G.J."/>
            <person name="Szarkandi J.G."/>
            <person name="Papp V."/>
            <person name="Albert L."/>
            <person name="Andreopoulos W."/>
            <person name="Angelini C."/>
            <person name="Antonin V."/>
            <person name="Barry K.W."/>
            <person name="Bougher N.L."/>
            <person name="Buchanan P."/>
            <person name="Buyck B."/>
            <person name="Bense V."/>
            <person name="Catcheside P."/>
            <person name="Chovatia M."/>
            <person name="Cooper J."/>
            <person name="Damon W."/>
            <person name="Desjardin D."/>
            <person name="Finy P."/>
            <person name="Geml J."/>
            <person name="Haridas S."/>
            <person name="Hughes K."/>
            <person name="Justo A."/>
            <person name="Karasinski D."/>
            <person name="Kautmanova I."/>
            <person name="Kiss B."/>
            <person name="Kocsube S."/>
            <person name="Kotiranta H."/>
            <person name="LaButti K.M."/>
            <person name="Lechner B.E."/>
            <person name="Liimatainen K."/>
            <person name="Lipzen A."/>
            <person name="Lukacs Z."/>
            <person name="Mihaltcheva S."/>
            <person name="Morgado L.N."/>
            <person name="Niskanen T."/>
            <person name="Noordeloos M.E."/>
            <person name="Ohm R.A."/>
            <person name="Ortiz-Santana B."/>
            <person name="Ovrebo C."/>
            <person name="Racz N."/>
            <person name="Riley R."/>
            <person name="Savchenko A."/>
            <person name="Shiryaev A."/>
            <person name="Soop K."/>
            <person name="Spirin V."/>
            <person name="Szebenyi C."/>
            <person name="Tomsovsky M."/>
            <person name="Tulloss R.E."/>
            <person name="Uehling J."/>
            <person name="Grigoriev I.V."/>
            <person name="Vagvolgyi C."/>
            <person name="Papp T."/>
            <person name="Martin F.M."/>
            <person name="Miettinen O."/>
            <person name="Hibbett D.S."/>
            <person name="Nagy L.G."/>
        </authorList>
    </citation>
    <scope>NUCLEOTIDE SEQUENCE [LARGE SCALE GENOMIC DNA]</scope>
    <source>
        <strain evidence="1 2">NL-1719</strain>
    </source>
</reference>
<evidence type="ECO:0000313" key="2">
    <source>
        <dbReference type="Proteomes" id="UP000308600"/>
    </source>
</evidence>